<accession>A0A7I8D423</accession>
<evidence type="ECO:0000256" key="6">
    <source>
        <dbReference type="ARBA" id="ARBA00022989"/>
    </source>
</evidence>
<keyword evidence="2 8" id="KW-0813">Transport</keyword>
<dbReference type="EMBL" id="AP023321">
    <property type="protein sequence ID" value="BCI59983.1"/>
    <property type="molecule type" value="Genomic_DNA"/>
</dbReference>
<dbReference type="InterPro" id="IPR000515">
    <property type="entry name" value="MetI-like"/>
</dbReference>
<proteinExistence type="inferred from homology"/>
<protein>
    <submittedName>
        <fullName evidence="10">Amino acid ABC transporter permease</fullName>
    </submittedName>
</protein>
<dbReference type="GO" id="GO:0006865">
    <property type="term" value="P:amino acid transport"/>
    <property type="evidence" value="ECO:0007669"/>
    <property type="project" value="UniProtKB-KW"/>
</dbReference>
<dbReference type="PROSITE" id="PS50928">
    <property type="entry name" value="ABC_TM1"/>
    <property type="match status" value="1"/>
</dbReference>
<evidence type="ECO:0000313" key="11">
    <source>
        <dbReference type="Proteomes" id="UP000593890"/>
    </source>
</evidence>
<dbReference type="Proteomes" id="UP000593890">
    <property type="component" value="Chromosome"/>
</dbReference>
<keyword evidence="6 8" id="KW-1133">Transmembrane helix</keyword>
<dbReference type="PANTHER" id="PTHR30614">
    <property type="entry name" value="MEMBRANE COMPONENT OF AMINO ACID ABC TRANSPORTER"/>
    <property type="match status" value="1"/>
</dbReference>
<dbReference type="SUPFAM" id="SSF161098">
    <property type="entry name" value="MetI-like"/>
    <property type="match status" value="1"/>
</dbReference>
<evidence type="ECO:0000256" key="4">
    <source>
        <dbReference type="ARBA" id="ARBA00022692"/>
    </source>
</evidence>
<feature type="transmembrane region" description="Helical" evidence="8">
    <location>
        <begin position="184"/>
        <end position="205"/>
    </location>
</feature>
<name>A0A7I8D423_9FIRM</name>
<dbReference type="GO" id="GO:0043190">
    <property type="term" value="C:ATP-binding cassette (ABC) transporter complex"/>
    <property type="evidence" value="ECO:0007669"/>
    <property type="project" value="InterPro"/>
</dbReference>
<dbReference type="KEGG" id="sman:C12CBH8_06220"/>
<evidence type="ECO:0000259" key="9">
    <source>
        <dbReference type="PROSITE" id="PS50928"/>
    </source>
</evidence>
<dbReference type="PANTHER" id="PTHR30614:SF0">
    <property type="entry name" value="L-CYSTINE TRANSPORT SYSTEM PERMEASE PROTEIN TCYL"/>
    <property type="match status" value="1"/>
</dbReference>
<reference evidence="11" key="1">
    <citation type="submission" date="2020-07" db="EMBL/GenBank/DDBJ databases">
        <title>Complete genome sequencing of Clostridia bacterium strain 12CBH8.</title>
        <authorList>
            <person name="Sakamoto M."/>
            <person name="Murakami T."/>
            <person name="Mori H."/>
        </authorList>
    </citation>
    <scope>NUCLEOTIDE SEQUENCE [LARGE SCALE GENOMIC DNA]</scope>
    <source>
        <strain evidence="11">12CBH8</strain>
    </source>
</reference>
<comment type="subcellular location">
    <subcellularLocation>
        <location evidence="1 8">Cell membrane</location>
        <topology evidence="1 8">Multi-pass membrane protein</topology>
    </subcellularLocation>
</comment>
<keyword evidence="7 8" id="KW-0472">Membrane</keyword>
<sequence>MNDLLSLSLQLLEGFGWTLAIFFLTLLFALPLGMPLAMGRMSKHKWISKPVEFILLVVRGTPLMLQLIFVYFAPFYLFGMPLGNYRFPATIIAFSINYSCYFAEIYRGGLESIPVGQHEAAEVLGFSKRQTFFRIVLPQVLKRIVPPMGNEVITLVKDTALAQTIAIMELFRVAQAAAASRTSLVPLVMAGVFYLVASFLITRAFNWAERKMSYYH</sequence>
<dbReference type="RefSeq" id="WP_090266472.1">
    <property type="nucleotide sequence ID" value="NZ_AP023321.1"/>
</dbReference>
<feature type="transmembrane region" description="Helical" evidence="8">
    <location>
        <begin position="14"/>
        <end position="32"/>
    </location>
</feature>
<dbReference type="CDD" id="cd06261">
    <property type="entry name" value="TM_PBP2"/>
    <property type="match status" value="1"/>
</dbReference>
<evidence type="ECO:0000256" key="2">
    <source>
        <dbReference type="ARBA" id="ARBA00022448"/>
    </source>
</evidence>
<evidence type="ECO:0000256" key="3">
    <source>
        <dbReference type="ARBA" id="ARBA00022475"/>
    </source>
</evidence>
<keyword evidence="3" id="KW-1003">Cell membrane</keyword>
<dbReference type="NCBIfam" id="TIGR01726">
    <property type="entry name" value="HEQRo_perm_3TM"/>
    <property type="match status" value="1"/>
</dbReference>
<dbReference type="Gene3D" id="1.10.3720.10">
    <property type="entry name" value="MetI-like"/>
    <property type="match status" value="1"/>
</dbReference>
<evidence type="ECO:0000256" key="8">
    <source>
        <dbReference type="RuleBase" id="RU363032"/>
    </source>
</evidence>
<dbReference type="AlphaFoldDB" id="A0A7I8D423"/>
<evidence type="ECO:0000256" key="1">
    <source>
        <dbReference type="ARBA" id="ARBA00004651"/>
    </source>
</evidence>
<keyword evidence="11" id="KW-1185">Reference proteome</keyword>
<evidence type="ECO:0000256" key="7">
    <source>
        <dbReference type="ARBA" id="ARBA00023136"/>
    </source>
</evidence>
<organism evidence="10 11">
    <name type="scientific">Solibaculum mannosilyticum</name>
    <dbReference type="NCBI Taxonomy" id="2780922"/>
    <lineage>
        <taxon>Bacteria</taxon>
        <taxon>Bacillati</taxon>
        <taxon>Bacillota</taxon>
        <taxon>Clostridia</taxon>
        <taxon>Eubacteriales</taxon>
        <taxon>Oscillospiraceae</taxon>
        <taxon>Solibaculum</taxon>
    </lineage>
</organism>
<evidence type="ECO:0000256" key="5">
    <source>
        <dbReference type="ARBA" id="ARBA00022970"/>
    </source>
</evidence>
<dbReference type="GO" id="GO:0022857">
    <property type="term" value="F:transmembrane transporter activity"/>
    <property type="evidence" value="ECO:0007669"/>
    <property type="project" value="InterPro"/>
</dbReference>
<dbReference type="InterPro" id="IPR010065">
    <property type="entry name" value="AA_ABC_transptr_permease_3TM"/>
</dbReference>
<gene>
    <name evidence="10" type="ORF">C12CBH8_06220</name>
</gene>
<feature type="transmembrane region" description="Helical" evidence="8">
    <location>
        <begin position="53"/>
        <end position="73"/>
    </location>
</feature>
<comment type="similarity">
    <text evidence="8">Belongs to the binding-protein-dependent transport system permease family.</text>
</comment>
<keyword evidence="5" id="KW-0029">Amino-acid transport</keyword>
<dbReference type="Pfam" id="PF00528">
    <property type="entry name" value="BPD_transp_1"/>
    <property type="match status" value="1"/>
</dbReference>
<evidence type="ECO:0000313" key="10">
    <source>
        <dbReference type="EMBL" id="BCI59983.1"/>
    </source>
</evidence>
<keyword evidence="4 8" id="KW-0812">Transmembrane</keyword>
<dbReference type="InterPro" id="IPR035906">
    <property type="entry name" value="MetI-like_sf"/>
</dbReference>
<dbReference type="InterPro" id="IPR043429">
    <property type="entry name" value="ArtM/GltK/GlnP/TcyL/YhdX-like"/>
</dbReference>
<feature type="domain" description="ABC transmembrane type-1" evidence="9">
    <location>
        <begin position="15"/>
        <end position="205"/>
    </location>
</feature>